<name>A0A1Y2AT43_9TREE</name>
<evidence type="ECO:0000256" key="1">
    <source>
        <dbReference type="ARBA" id="ARBA00004127"/>
    </source>
</evidence>
<dbReference type="PANTHER" id="PTHR10989:SF16">
    <property type="entry name" value="AT02829P-RELATED"/>
    <property type="match status" value="1"/>
</dbReference>
<dbReference type="InterPro" id="IPR006838">
    <property type="entry name" value="ADTRP_AIG1"/>
</dbReference>
<comment type="subcellular location">
    <subcellularLocation>
        <location evidence="1">Endomembrane system</location>
        <topology evidence="1">Multi-pass membrane protein</topology>
    </subcellularLocation>
</comment>
<evidence type="ECO:0000313" key="6">
    <source>
        <dbReference type="EMBL" id="ORY25722.1"/>
    </source>
</evidence>
<proteinExistence type="predicted"/>
<evidence type="ECO:0000256" key="2">
    <source>
        <dbReference type="ARBA" id="ARBA00022692"/>
    </source>
</evidence>
<evidence type="ECO:0000256" key="5">
    <source>
        <dbReference type="SAM" id="Phobius"/>
    </source>
</evidence>
<reference evidence="6 7" key="1">
    <citation type="submission" date="2016-07" db="EMBL/GenBank/DDBJ databases">
        <title>Pervasive Adenine N6-methylation of Active Genes in Fungi.</title>
        <authorList>
            <consortium name="DOE Joint Genome Institute"/>
            <person name="Mondo S.J."/>
            <person name="Dannebaum R.O."/>
            <person name="Kuo R.C."/>
            <person name="Labutti K."/>
            <person name="Haridas S."/>
            <person name="Kuo A."/>
            <person name="Salamov A."/>
            <person name="Ahrendt S.R."/>
            <person name="Lipzen A."/>
            <person name="Sullivan W."/>
            <person name="Andreopoulos W.B."/>
            <person name="Clum A."/>
            <person name="Lindquist E."/>
            <person name="Daum C."/>
            <person name="Ramamoorthy G.K."/>
            <person name="Gryganskyi A."/>
            <person name="Culley D."/>
            <person name="Magnuson J.K."/>
            <person name="James T.Y."/>
            <person name="O'Malley M.A."/>
            <person name="Stajich J.E."/>
            <person name="Spatafora J.W."/>
            <person name="Visel A."/>
            <person name="Grigoriev I.V."/>
        </authorList>
    </citation>
    <scope>NUCLEOTIDE SEQUENCE [LARGE SCALE GENOMIC DNA]</scope>
    <source>
        <strain evidence="6 7">68-887.2</strain>
    </source>
</reference>
<dbReference type="OrthoDB" id="1898221at2759"/>
<dbReference type="EMBL" id="MCFC01000054">
    <property type="protein sequence ID" value="ORY25722.1"/>
    <property type="molecule type" value="Genomic_DNA"/>
</dbReference>
<feature type="transmembrane region" description="Helical" evidence="5">
    <location>
        <begin position="27"/>
        <end position="47"/>
    </location>
</feature>
<feature type="transmembrane region" description="Helical" evidence="5">
    <location>
        <begin position="186"/>
        <end position="203"/>
    </location>
</feature>
<dbReference type="Pfam" id="PF04750">
    <property type="entry name" value="Far-17a_AIG1"/>
    <property type="match status" value="1"/>
</dbReference>
<protein>
    <submittedName>
        <fullName evidence="6">FAR-17a/AIG1-like protein</fullName>
    </submittedName>
</protein>
<evidence type="ECO:0000256" key="3">
    <source>
        <dbReference type="ARBA" id="ARBA00022989"/>
    </source>
</evidence>
<keyword evidence="3 5" id="KW-1133">Transmembrane helix</keyword>
<feature type="transmembrane region" description="Helical" evidence="5">
    <location>
        <begin position="223"/>
        <end position="244"/>
    </location>
</feature>
<organism evidence="6 7">
    <name type="scientific">Naematelia encephala</name>
    <dbReference type="NCBI Taxonomy" id="71784"/>
    <lineage>
        <taxon>Eukaryota</taxon>
        <taxon>Fungi</taxon>
        <taxon>Dikarya</taxon>
        <taxon>Basidiomycota</taxon>
        <taxon>Agaricomycotina</taxon>
        <taxon>Tremellomycetes</taxon>
        <taxon>Tremellales</taxon>
        <taxon>Naemateliaceae</taxon>
        <taxon>Naematelia</taxon>
    </lineage>
</organism>
<feature type="transmembrane region" description="Helical" evidence="5">
    <location>
        <begin position="100"/>
        <end position="128"/>
    </location>
</feature>
<dbReference type="InParanoid" id="A0A1Y2AT43"/>
<dbReference type="FunCoup" id="A0A1Y2AT43">
    <property type="interactions" value="116"/>
</dbReference>
<dbReference type="GO" id="GO:0012505">
    <property type="term" value="C:endomembrane system"/>
    <property type="evidence" value="ECO:0007669"/>
    <property type="project" value="UniProtKB-SubCell"/>
</dbReference>
<gene>
    <name evidence="6" type="ORF">BCR39DRAFT_543078</name>
</gene>
<accession>A0A1Y2AT43</accession>
<dbReference type="Proteomes" id="UP000193986">
    <property type="component" value="Unassembled WGS sequence"/>
</dbReference>
<keyword evidence="7" id="KW-1185">Reference proteome</keyword>
<dbReference type="AlphaFoldDB" id="A0A1Y2AT43"/>
<evidence type="ECO:0000256" key="4">
    <source>
        <dbReference type="ARBA" id="ARBA00023136"/>
    </source>
</evidence>
<evidence type="ECO:0000313" key="7">
    <source>
        <dbReference type="Proteomes" id="UP000193986"/>
    </source>
</evidence>
<feature type="transmembrane region" description="Helical" evidence="5">
    <location>
        <begin position="67"/>
        <end position="88"/>
    </location>
</feature>
<keyword evidence="4 5" id="KW-0472">Membrane</keyword>
<keyword evidence="2 5" id="KW-0812">Transmembrane</keyword>
<dbReference type="GO" id="GO:0016020">
    <property type="term" value="C:membrane"/>
    <property type="evidence" value="ECO:0007669"/>
    <property type="project" value="InterPro"/>
</dbReference>
<feature type="transmembrane region" description="Helical" evidence="5">
    <location>
        <begin position="148"/>
        <end position="174"/>
    </location>
</feature>
<sequence>MAPASSMHSTKPLPEVKGKAVTATPKIARLVFHSLAAALMANGFAGLQGMTMSKHIQPQYGGHLQYLTILGLIGSGLVMLLSAASDMLPSVKALKKIKRTFLLFALPVELVISSIYWPLVLLAPHLMFPPNPDLVSSPEPSSIPQADLLFRIPLWMDLSMHALPAAVLLLDFFALERRYTPPASTFGAPILAFTFGGAYANWIEHCASINGKFPYPFLTVLDFQGRVAVYVGASVGALLVFWGLNAVHR</sequence>
<dbReference type="PANTHER" id="PTHR10989">
    <property type="entry name" value="ANDROGEN-INDUCED PROTEIN 1-RELATED"/>
    <property type="match status" value="1"/>
</dbReference>
<comment type="caution">
    <text evidence="6">The sequence shown here is derived from an EMBL/GenBank/DDBJ whole genome shotgun (WGS) entry which is preliminary data.</text>
</comment>